<dbReference type="PANTHER" id="PTHR16861">
    <property type="entry name" value="GLYCOPROTEIN 38"/>
    <property type="match status" value="1"/>
</dbReference>
<dbReference type="InterPro" id="IPR002035">
    <property type="entry name" value="VWF_A"/>
</dbReference>
<keyword evidence="3" id="KW-0732">Signal</keyword>
<dbReference type="OrthoDB" id="6366627at2759"/>
<dbReference type="CDD" id="cd12087">
    <property type="entry name" value="TM_EGFR-like"/>
    <property type="match status" value="1"/>
</dbReference>
<dbReference type="PROSITE" id="PS50234">
    <property type="entry name" value="VWFA"/>
    <property type="match status" value="1"/>
</dbReference>
<protein>
    <recommendedName>
        <fullName evidence="4">VWFA domain-containing protein</fullName>
    </recommendedName>
</protein>
<dbReference type="Gene3D" id="3.40.50.410">
    <property type="entry name" value="von Willebrand factor, type A domain"/>
    <property type="match status" value="1"/>
</dbReference>
<name>A0A3R7LUJ4_PENVA</name>
<dbReference type="CDD" id="cd00198">
    <property type="entry name" value="vWFA"/>
    <property type="match status" value="1"/>
</dbReference>
<dbReference type="STRING" id="6689.A0A3R7LUJ4"/>
<dbReference type="SUPFAM" id="SSF53300">
    <property type="entry name" value="vWA-like"/>
    <property type="match status" value="1"/>
</dbReference>
<evidence type="ECO:0000256" key="3">
    <source>
        <dbReference type="SAM" id="SignalP"/>
    </source>
</evidence>
<feature type="signal peptide" evidence="3">
    <location>
        <begin position="1"/>
        <end position="19"/>
    </location>
</feature>
<evidence type="ECO:0000313" key="6">
    <source>
        <dbReference type="Proteomes" id="UP000283509"/>
    </source>
</evidence>
<dbReference type="Proteomes" id="UP000283509">
    <property type="component" value="Unassembled WGS sequence"/>
</dbReference>
<dbReference type="Pfam" id="PF00092">
    <property type="entry name" value="VWA"/>
    <property type="match status" value="1"/>
</dbReference>
<reference evidence="5 6" key="1">
    <citation type="submission" date="2018-04" db="EMBL/GenBank/DDBJ databases">
        <authorList>
            <person name="Zhang X."/>
            <person name="Yuan J."/>
            <person name="Li F."/>
            <person name="Xiang J."/>
        </authorList>
    </citation>
    <scope>NUCLEOTIDE SEQUENCE [LARGE SCALE GENOMIC DNA]</scope>
    <source>
        <tissue evidence="5">Muscle</tissue>
    </source>
</reference>
<feature type="region of interest" description="Disordered" evidence="1">
    <location>
        <begin position="828"/>
        <end position="862"/>
    </location>
</feature>
<evidence type="ECO:0000256" key="2">
    <source>
        <dbReference type="SAM" id="Phobius"/>
    </source>
</evidence>
<accession>A0A3R7LUJ4</accession>
<keyword evidence="2" id="KW-0472">Membrane</keyword>
<evidence type="ECO:0000256" key="1">
    <source>
        <dbReference type="SAM" id="MobiDB-lite"/>
    </source>
</evidence>
<keyword evidence="2" id="KW-0812">Transmembrane</keyword>
<keyword evidence="6" id="KW-1185">Reference proteome</keyword>
<dbReference type="AlphaFoldDB" id="A0A3R7LUJ4"/>
<feature type="chain" id="PRO_5018618739" description="VWFA domain-containing protein" evidence="3">
    <location>
        <begin position="20"/>
        <end position="880"/>
    </location>
</feature>
<reference evidence="5 6" key="2">
    <citation type="submission" date="2019-01" db="EMBL/GenBank/DDBJ databases">
        <title>The decoding of complex shrimp genome reveals the adaptation for benthos swimmer, frequently molting mechanism and breeding impact on genome.</title>
        <authorList>
            <person name="Sun Y."/>
            <person name="Gao Y."/>
            <person name="Yu Y."/>
        </authorList>
    </citation>
    <scope>NUCLEOTIDE SEQUENCE [LARGE SCALE GENOMIC DNA]</scope>
    <source>
        <tissue evidence="5">Muscle</tissue>
    </source>
</reference>
<dbReference type="NCBIfam" id="NF041940">
    <property type="entry name" value="choice_anch_X"/>
    <property type="match status" value="1"/>
</dbReference>
<evidence type="ECO:0000259" key="4">
    <source>
        <dbReference type="PROSITE" id="PS50234"/>
    </source>
</evidence>
<dbReference type="Pfam" id="PF08434">
    <property type="entry name" value="CLCA"/>
    <property type="match status" value="2"/>
</dbReference>
<sequence>MWQKTIAVALALLCQLARAQVVTVEGNAYKGLVVSISKDLQEALCDEYIEGIKNMLTSGSSLLHAATEGRLSFGEVTIVVPEGWTCHWVAGTTDVAWDRANLRVGPLHSVFGQNPWTQQPRGCGELGDFMYFPESFLLENSTLGSRGSVFVHEWAKYRWGVFEEYGHRADPIFPSATRSYDGNETLRHTYCTDGEVVNFCNSETHVADVPTKTNLLCEKRSTWEVIQSHPDITGTSSAPSTSPTFTVKQLKAQTTGNKLVFLLDVTPPMGIGSDTWNYLRDSVKEFILVEATDGMQVGLVSFTNTATKVSDLVTLDTPSNRESLAGKVPNLPTEDTQTKNVAAGITKAKEVLGGEGMVILVTENMKSHSEDLVAAAGGTPVWPVLYPHLIEVSYASYQSLADASGASVFPIENNVVDVGAANIQSVDNRVALSRCLLDIQYQTQGDSLQEIVSSSCAGKECQISLEVPTNTNYQQTFHIEVYFTRYDNSNLKITVRDPAGTAIESGGYDIKLWSSLDLQHLEYTSNSAPTLFAMVGDGDSHVVDASVTATVTDSAQNTAVLVMRDDGTGADVTGNDGVYSAYLIGLSQTGSASVQVAANDNGGSAKLVTATRRAAPVDINGQSCCGSQITFQTNLPSAGTFTLTSENAGEVTGTIPPNFPPGRVTDLRSSLTFSQVILTFTAPGDDLDQGTAARYDVNFKRDDNTITTYSSNETQEAGMLVTITTQLPDCDVLFHITVSATDSQSVQGKESNEVREMVSCSATETPPIDPPNPPTPLGTGAIVGIVIGVILFLVILAIGIYLFMNRGNLDDLWLWQMLTCRCLRKPKNEKLSQPPPPRSTINEVGLPPYSGEPSHDPPHIYENVAYYGSQDDQHHEQFYN</sequence>
<gene>
    <name evidence="5" type="ORF">C7M84_017340</name>
</gene>
<dbReference type="InterPro" id="IPR013642">
    <property type="entry name" value="CLCA_N"/>
</dbReference>
<feature type="transmembrane region" description="Helical" evidence="2">
    <location>
        <begin position="781"/>
        <end position="804"/>
    </location>
</feature>
<evidence type="ECO:0000313" key="5">
    <source>
        <dbReference type="EMBL" id="ROT64709.1"/>
    </source>
</evidence>
<proteinExistence type="predicted"/>
<feature type="domain" description="VWFA" evidence="4">
    <location>
        <begin position="258"/>
        <end position="376"/>
    </location>
</feature>
<organism evidence="5 6">
    <name type="scientific">Penaeus vannamei</name>
    <name type="common">Whiteleg shrimp</name>
    <name type="synonym">Litopenaeus vannamei</name>
    <dbReference type="NCBI Taxonomy" id="6689"/>
    <lineage>
        <taxon>Eukaryota</taxon>
        <taxon>Metazoa</taxon>
        <taxon>Ecdysozoa</taxon>
        <taxon>Arthropoda</taxon>
        <taxon>Crustacea</taxon>
        <taxon>Multicrustacea</taxon>
        <taxon>Malacostraca</taxon>
        <taxon>Eumalacostraca</taxon>
        <taxon>Eucarida</taxon>
        <taxon>Decapoda</taxon>
        <taxon>Dendrobranchiata</taxon>
        <taxon>Penaeoidea</taxon>
        <taxon>Penaeidae</taxon>
        <taxon>Penaeus</taxon>
    </lineage>
</organism>
<dbReference type="EMBL" id="QCYY01003201">
    <property type="protein sequence ID" value="ROT64709.1"/>
    <property type="molecule type" value="Genomic_DNA"/>
</dbReference>
<dbReference type="GO" id="GO:0032991">
    <property type="term" value="C:protein-containing complex"/>
    <property type="evidence" value="ECO:0007669"/>
    <property type="project" value="UniProtKB-ARBA"/>
</dbReference>
<comment type="caution">
    <text evidence="5">The sequence shown here is derived from an EMBL/GenBank/DDBJ whole genome shotgun (WGS) entry which is preliminary data.</text>
</comment>
<dbReference type="PANTHER" id="PTHR16861:SF4">
    <property type="entry name" value="SH3 DOMAIN PROTEIN (AFU_ORTHOLOGUE AFUA_1G13610)"/>
    <property type="match status" value="1"/>
</dbReference>
<dbReference type="InterPro" id="IPR036465">
    <property type="entry name" value="vWFA_dom_sf"/>
</dbReference>
<keyword evidence="2" id="KW-1133">Transmembrane helix</keyword>